<comment type="caution">
    <text evidence="2">The sequence shown here is derived from an EMBL/GenBank/DDBJ whole genome shotgun (WGS) entry which is preliminary data.</text>
</comment>
<dbReference type="GO" id="GO:0004557">
    <property type="term" value="F:alpha-galactosidase activity"/>
    <property type="evidence" value="ECO:0007669"/>
    <property type="project" value="UniProtKB-EC"/>
</dbReference>
<dbReference type="RefSeq" id="WP_309992348.1">
    <property type="nucleotide sequence ID" value="NZ_JAVDTI010000008.1"/>
</dbReference>
<keyword evidence="2" id="KW-0378">Hydrolase</keyword>
<protein>
    <submittedName>
        <fullName evidence="2">Alpha-galactosidase</fullName>
        <ecNumber evidence="2">3.2.1.22</ecNumber>
    </submittedName>
</protein>
<name>A0ABU1R741_9BACT</name>
<evidence type="ECO:0000256" key="1">
    <source>
        <dbReference type="SAM" id="SignalP"/>
    </source>
</evidence>
<dbReference type="EC" id="3.2.1.22" evidence="2"/>
<sequence>MKIVVVIFLICTGLLHTSAHTYGQSSGIGTATQTPLKILILGNSITQHNPAPLLGWNGHWGMAASEESKDYVHLIIDSLKQSKIDADVQFANIALAFEQRFWNYDSLKINKLTNAEPDILILRLGDNISEDALKEHSLQRDIKKLTSKVFPHGKQRVIVTSAFWDKPAVNSCLKKSAKEYQWEYVELSDLSKTAHNTAVGLFADAGVAKHPSDRGMKEIAQRILKPLLLMAQPAALEKQ</sequence>
<keyword evidence="2" id="KW-0326">Glycosidase</keyword>
<reference evidence="2 3" key="1">
    <citation type="submission" date="2023-07" db="EMBL/GenBank/DDBJ databases">
        <title>Sorghum-associated microbial communities from plants grown in Nebraska, USA.</title>
        <authorList>
            <person name="Schachtman D."/>
        </authorList>
    </citation>
    <scope>NUCLEOTIDE SEQUENCE [LARGE SCALE GENOMIC DNA]</scope>
    <source>
        <strain evidence="2 3">BE57</strain>
    </source>
</reference>
<dbReference type="EMBL" id="JAVDTI010000008">
    <property type="protein sequence ID" value="MDR6809224.1"/>
    <property type="molecule type" value="Genomic_DNA"/>
</dbReference>
<keyword evidence="1" id="KW-0732">Signal</keyword>
<dbReference type="Gene3D" id="3.40.50.1110">
    <property type="entry name" value="SGNH hydrolase"/>
    <property type="match status" value="1"/>
</dbReference>
<dbReference type="InterPro" id="IPR036514">
    <property type="entry name" value="SGNH_hydro_sf"/>
</dbReference>
<feature type="signal peptide" evidence="1">
    <location>
        <begin position="1"/>
        <end position="21"/>
    </location>
</feature>
<proteinExistence type="predicted"/>
<accession>A0ABU1R741</accession>
<evidence type="ECO:0000313" key="2">
    <source>
        <dbReference type="EMBL" id="MDR6809224.1"/>
    </source>
</evidence>
<gene>
    <name evidence="2" type="ORF">J2W84_006289</name>
</gene>
<evidence type="ECO:0000313" key="3">
    <source>
        <dbReference type="Proteomes" id="UP001264980"/>
    </source>
</evidence>
<dbReference type="SUPFAM" id="SSF52266">
    <property type="entry name" value="SGNH hydrolase"/>
    <property type="match status" value="1"/>
</dbReference>
<dbReference type="CDD" id="cd00229">
    <property type="entry name" value="SGNH_hydrolase"/>
    <property type="match status" value="1"/>
</dbReference>
<feature type="chain" id="PRO_5046432140" evidence="1">
    <location>
        <begin position="22"/>
        <end position="239"/>
    </location>
</feature>
<dbReference type="Proteomes" id="UP001264980">
    <property type="component" value="Unassembled WGS sequence"/>
</dbReference>
<organism evidence="2 3">
    <name type="scientific">Dyadobacter fermentans</name>
    <dbReference type="NCBI Taxonomy" id="94254"/>
    <lineage>
        <taxon>Bacteria</taxon>
        <taxon>Pseudomonadati</taxon>
        <taxon>Bacteroidota</taxon>
        <taxon>Cytophagia</taxon>
        <taxon>Cytophagales</taxon>
        <taxon>Spirosomataceae</taxon>
        <taxon>Dyadobacter</taxon>
    </lineage>
</organism>
<keyword evidence="3" id="KW-1185">Reference proteome</keyword>